<gene>
    <name evidence="6" type="primary">sigC</name>
    <name evidence="6" type="ORF">CVS54_03699</name>
</gene>
<dbReference type="CDD" id="cd06171">
    <property type="entry name" value="Sigma70_r4"/>
    <property type="match status" value="1"/>
</dbReference>
<dbReference type="InterPro" id="IPR013324">
    <property type="entry name" value="RNA_pol_sigma_r3/r4-like"/>
</dbReference>
<dbReference type="Gene3D" id="1.10.10.10">
    <property type="entry name" value="Winged helix-like DNA-binding domain superfamily/Winged helix DNA-binding domain"/>
    <property type="match status" value="1"/>
</dbReference>
<accession>A0A3S9WQG7</accession>
<dbReference type="EMBL" id="CP031422">
    <property type="protein sequence ID" value="AZS42336.1"/>
    <property type="molecule type" value="Genomic_DNA"/>
</dbReference>
<keyword evidence="4" id="KW-0804">Transcription</keyword>
<dbReference type="SUPFAM" id="SSF88659">
    <property type="entry name" value="Sigma3 and sigma4 domains of RNA polymerase sigma factors"/>
    <property type="match status" value="1"/>
</dbReference>
<dbReference type="InterPro" id="IPR000792">
    <property type="entry name" value="Tscrpt_reg_LuxR_C"/>
</dbReference>
<sequence>MEPDLRAERIPSVSNDNDIIRESLEAAERFSEIFERHIGAVSAYVARRVGPAASDDIVSETFLIAFRKRRRYDLTRSSALPWLMGIATNVLGQHRRDQAQHWRALQASVGQHDQVAADDHDRSSSQLDAAGEIERLYPRIAALTARDREVLFLHAWGDLTYEQIAAALAIPVGTVRSRLSRIRAKLAAPPPPAAPPHRPRAATTHIRLAEKETIHGHP</sequence>
<keyword evidence="3" id="KW-0731">Sigma factor</keyword>
<dbReference type="InterPro" id="IPR013325">
    <property type="entry name" value="RNA_pol_sigma_r2"/>
</dbReference>
<evidence type="ECO:0000256" key="3">
    <source>
        <dbReference type="ARBA" id="ARBA00023082"/>
    </source>
</evidence>
<organism evidence="6 7">
    <name type="scientific">Microbacterium oxydans</name>
    <dbReference type="NCBI Taxonomy" id="82380"/>
    <lineage>
        <taxon>Bacteria</taxon>
        <taxon>Bacillati</taxon>
        <taxon>Actinomycetota</taxon>
        <taxon>Actinomycetes</taxon>
        <taxon>Micrococcales</taxon>
        <taxon>Microbacteriaceae</taxon>
        <taxon>Microbacterium</taxon>
    </lineage>
</organism>
<dbReference type="InterPro" id="IPR039425">
    <property type="entry name" value="RNA_pol_sigma-70-like"/>
</dbReference>
<evidence type="ECO:0000256" key="1">
    <source>
        <dbReference type="ARBA" id="ARBA00010641"/>
    </source>
</evidence>
<evidence type="ECO:0000313" key="6">
    <source>
        <dbReference type="EMBL" id="AZS42336.1"/>
    </source>
</evidence>
<evidence type="ECO:0000256" key="2">
    <source>
        <dbReference type="ARBA" id="ARBA00023015"/>
    </source>
</evidence>
<comment type="similarity">
    <text evidence="1">Belongs to the sigma-70 factor family. ECF subfamily.</text>
</comment>
<dbReference type="Gene3D" id="1.10.1740.10">
    <property type="match status" value="1"/>
</dbReference>
<protein>
    <submittedName>
        <fullName evidence="6">ECF RNA polymerase sigma factor SigC</fullName>
    </submittedName>
</protein>
<feature type="domain" description="HTH luxR-type" evidence="5">
    <location>
        <begin position="158"/>
        <end position="185"/>
    </location>
</feature>
<dbReference type="GO" id="GO:0003677">
    <property type="term" value="F:DNA binding"/>
    <property type="evidence" value="ECO:0007669"/>
    <property type="project" value="InterPro"/>
</dbReference>
<reference evidence="6 7" key="1">
    <citation type="submission" date="2018-08" db="EMBL/GenBank/DDBJ databases">
        <title>Microbacterium oxydans strain HG3.</title>
        <authorList>
            <person name="ORTET P."/>
        </authorList>
    </citation>
    <scope>NUCLEOTIDE SEQUENCE [LARGE SCALE GENOMIC DNA]</scope>
    <source>
        <strain evidence="6 7">HG3</strain>
    </source>
</reference>
<dbReference type="SMART" id="SM00421">
    <property type="entry name" value="HTH_LUXR"/>
    <property type="match status" value="1"/>
</dbReference>
<name>A0A3S9WQG7_9MICO</name>
<dbReference type="PANTHER" id="PTHR43133">
    <property type="entry name" value="RNA POLYMERASE ECF-TYPE SIGMA FACTO"/>
    <property type="match status" value="1"/>
</dbReference>
<dbReference type="InterPro" id="IPR036388">
    <property type="entry name" value="WH-like_DNA-bd_sf"/>
</dbReference>
<dbReference type="InterPro" id="IPR014284">
    <property type="entry name" value="RNA_pol_sigma-70_dom"/>
</dbReference>
<dbReference type="KEGG" id="moy:CVS54_03699"/>
<evidence type="ECO:0000313" key="7">
    <source>
        <dbReference type="Proteomes" id="UP000274841"/>
    </source>
</evidence>
<dbReference type="NCBIfam" id="TIGR02937">
    <property type="entry name" value="sigma70-ECF"/>
    <property type="match status" value="1"/>
</dbReference>
<evidence type="ECO:0000259" key="5">
    <source>
        <dbReference type="PROSITE" id="PS00622"/>
    </source>
</evidence>
<dbReference type="GO" id="GO:0006352">
    <property type="term" value="P:DNA-templated transcription initiation"/>
    <property type="evidence" value="ECO:0007669"/>
    <property type="project" value="InterPro"/>
</dbReference>
<dbReference type="InterPro" id="IPR013249">
    <property type="entry name" value="RNA_pol_sigma70_r4_t2"/>
</dbReference>
<keyword evidence="2" id="KW-0805">Transcription regulation</keyword>
<dbReference type="AlphaFoldDB" id="A0A3S9WQG7"/>
<dbReference type="PANTHER" id="PTHR43133:SF25">
    <property type="entry name" value="RNA POLYMERASE SIGMA FACTOR RFAY-RELATED"/>
    <property type="match status" value="1"/>
</dbReference>
<dbReference type="Pfam" id="PF04542">
    <property type="entry name" value="Sigma70_r2"/>
    <property type="match status" value="1"/>
</dbReference>
<dbReference type="InterPro" id="IPR007627">
    <property type="entry name" value="RNA_pol_sigma70_r2"/>
</dbReference>
<dbReference type="Pfam" id="PF08281">
    <property type="entry name" value="Sigma70_r4_2"/>
    <property type="match status" value="1"/>
</dbReference>
<dbReference type="GO" id="GO:0016987">
    <property type="term" value="F:sigma factor activity"/>
    <property type="evidence" value="ECO:0007669"/>
    <property type="project" value="UniProtKB-KW"/>
</dbReference>
<evidence type="ECO:0000256" key="4">
    <source>
        <dbReference type="ARBA" id="ARBA00023163"/>
    </source>
</evidence>
<dbReference type="SUPFAM" id="SSF88946">
    <property type="entry name" value="Sigma2 domain of RNA polymerase sigma factors"/>
    <property type="match status" value="1"/>
</dbReference>
<dbReference type="PROSITE" id="PS00622">
    <property type="entry name" value="HTH_LUXR_1"/>
    <property type="match status" value="1"/>
</dbReference>
<dbReference type="Proteomes" id="UP000274841">
    <property type="component" value="Chromosome"/>
</dbReference>
<proteinExistence type="inferred from homology"/>